<dbReference type="Proteomes" id="UP000016930">
    <property type="component" value="Unassembled WGS sequence"/>
</dbReference>
<dbReference type="AlphaFoldDB" id="M2R6Z5"/>
<organism evidence="2 3">
    <name type="scientific">Ceriporiopsis subvermispora (strain B)</name>
    <name type="common">White-rot fungus</name>
    <name type="synonym">Gelatoporia subvermispora</name>
    <dbReference type="NCBI Taxonomy" id="914234"/>
    <lineage>
        <taxon>Eukaryota</taxon>
        <taxon>Fungi</taxon>
        <taxon>Dikarya</taxon>
        <taxon>Basidiomycota</taxon>
        <taxon>Agaricomycotina</taxon>
        <taxon>Agaricomycetes</taxon>
        <taxon>Polyporales</taxon>
        <taxon>Gelatoporiaceae</taxon>
        <taxon>Gelatoporia</taxon>
    </lineage>
</organism>
<dbReference type="Pfam" id="PF20415">
    <property type="entry name" value="DUF6699"/>
    <property type="match status" value="1"/>
</dbReference>
<dbReference type="EMBL" id="KB445793">
    <property type="protein sequence ID" value="EMD40225.1"/>
    <property type="molecule type" value="Genomic_DNA"/>
</dbReference>
<accession>M2R6Z5</accession>
<name>M2R6Z5_CERS8</name>
<evidence type="ECO:0000313" key="3">
    <source>
        <dbReference type="Proteomes" id="UP000016930"/>
    </source>
</evidence>
<sequence>EMVIRNPLLPHWEITITRRGGMGINCQDVYSAIHAIYQPVLTEGERNFYIRSPEQRKRCEAAFIQRCAKSTNRLEERVAGMRRVDLLEGRTIFMGL</sequence>
<dbReference type="HOGENOM" id="CLU_2503966_0_0_1"/>
<evidence type="ECO:0000313" key="2">
    <source>
        <dbReference type="EMBL" id="EMD40225.1"/>
    </source>
</evidence>
<feature type="non-terminal residue" evidence="2">
    <location>
        <position position="1"/>
    </location>
</feature>
<feature type="domain" description="DUF6699" evidence="1">
    <location>
        <begin position="2"/>
        <end position="96"/>
    </location>
</feature>
<keyword evidence="3" id="KW-1185">Reference proteome</keyword>
<proteinExistence type="predicted"/>
<reference evidence="2 3" key="1">
    <citation type="journal article" date="2012" name="Proc. Natl. Acad. Sci. U.S.A.">
        <title>Comparative genomics of Ceriporiopsis subvermispora and Phanerochaete chrysosporium provide insight into selective ligninolysis.</title>
        <authorList>
            <person name="Fernandez-Fueyo E."/>
            <person name="Ruiz-Duenas F.J."/>
            <person name="Ferreira P."/>
            <person name="Floudas D."/>
            <person name="Hibbett D.S."/>
            <person name="Canessa P."/>
            <person name="Larrondo L.F."/>
            <person name="James T.Y."/>
            <person name="Seelenfreund D."/>
            <person name="Lobos S."/>
            <person name="Polanco R."/>
            <person name="Tello M."/>
            <person name="Honda Y."/>
            <person name="Watanabe T."/>
            <person name="Watanabe T."/>
            <person name="Ryu J.S."/>
            <person name="Kubicek C.P."/>
            <person name="Schmoll M."/>
            <person name="Gaskell J."/>
            <person name="Hammel K.E."/>
            <person name="St John F.J."/>
            <person name="Vanden Wymelenberg A."/>
            <person name="Sabat G."/>
            <person name="Splinter BonDurant S."/>
            <person name="Syed K."/>
            <person name="Yadav J.S."/>
            <person name="Doddapaneni H."/>
            <person name="Subramanian V."/>
            <person name="Lavin J.L."/>
            <person name="Oguiza J.A."/>
            <person name="Perez G."/>
            <person name="Pisabarro A.G."/>
            <person name="Ramirez L."/>
            <person name="Santoyo F."/>
            <person name="Master E."/>
            <person name="Coutinho P.M."/>
            <person name="Henrissat B."/>
            <person name="Lombard V."/>
            <person name="Magnuson J.K."/>
            <person name="Kuees U."/>
            <person name="Hori C."/>
            <person name="Igarashi K."/>
            <person name="Samejima M."/>
            <person name="Held B.W."/>
            <person name="Barry K.W."/>
            <person name="LaButti K.M."/>
            <person name="Lapidus A."/>
            <person name="Lindquist E.A."/>
            <person name="Lucas S.M."/>
            <person name="Riley R."/>
            <person name="Salamov A.A."/>
            <person name="Hoffmeister D."/>
            <person name="Schwenk D."/>
            <person name="Hadar Y."/>
            <person name="Yarden O."/>
            <person name="de Vries R.P."/>
            <person name="Wiebenga A."/>
            <person name="Stenlid J."/>
            <person name="Eastwood D."/>
            <person name="Grigoriev I.V."/>
            <person name="Berka R.M."/>
            <person name="Blanchette R.A."/>
            <person name="Kersten P."/>
            <person name="Martinez A.T."/>
            <person name="Vicuna R."/>
            <person name="Cullen D."/>
        </authorList>
    </citation>
    <scope>NUCLEOTIDE SEQUENCE [LARGE SCALE GENOMIC DNA]</scope>
    <source>
        <strain evidence="2 3">B</strain>
    </source>
</reference>
<dbReference type="OrthoDB" id="2970175at2759"/>
<gene>
    <name evidence="2" type="ORF">CERSUDRAFT_40693</name>
</gene>
<protein>
    <recommendedName>
        <fullName evidence="1">DUF6699 domain-containing protein</fullName>
    </recommendedName>
</protein>
<dbReference type="InterPro" id="IPR046522">
    <property type="entry name" value="DUF6699"/>
</dbReference>
<feature type="non-terminal residue" evidence="2">
    <location>
        <position position="96"/>
    </location>
</feature>
<evidence type="ECO:0000259" key="1">
    <source>
        <dbReference type="Pfam" id="PF20415"/>
    </source>
</evidence>